<dbReference type="Pfam" id="PF00528">
    <property type="entry name" value="BPD_transp_1"/>
    <property type="match status" value="1"/>
</dbReference>
<protein>
    <submittedName>
        <fullName evidence="9">ABC transporter permease</fullName>
    </submittedName>
</protein>
<organism evidence="9 10">
    <name type="scientific">Ruixingdingia sedimenti</name>
    <dbReference type="NCBI Taxonomy" id="3073604"/>
    <lineage>
        <taxon>Bacteria</taxon>
        <taxon>Pseudomonadati</taxon>
        <taxon>Pseudomonadota</taxon>
        <taxon>Alphaproteobacteria</taxon>
        <taxon>Rhodobacterales</taxon>
        <taxon>Paracoccaceae</taxon>
        <taxon>Ruixingdingia</taxon>
    </lineage>
</organism>
<keyword evidence="3" id="KW-1003">Cell membrane</keyword>
<dbReference type="PANTHER" id="PTHR43163">
    <property type="entry name" value="DIPEPTIDE TRANSPORT SYSTEM PERMEASE PROTEIN DPPB-RELATED"/>
    <property type="match status" value="1"/>
</dbReference>
<reference evidence="9 10" key="1">
    <citation type="submission" date="2023-09" db="EMBL/GenBank/DDBJ databases">
        <title>Xinfangfangia sedmenti sp. nov., isolated the sedment.</title>
        <authorList>
            <person name="Xu L."/>
        </authorList>
    </citation>
    <scope>NUCLEOTIDE SEQUENCE [LARGE SCALE GENOMIC DNA]</scope>
    <source>
        <strain evidence="9 10">LG-4</strain>
    </source>
</reference>
<dbReference type="InterPro" id="IPR000515">
    <property type="entry name" value="MetI-like"/>
</dbReference>
<dbReference type="InterPro" id="IPR045621">
    <property type="entry name" value="BPD_transp_1_N"/>
</dbReference>
<comment type="subcellular location">
    <subcellularLocation>
        <location evidence="1 7">Cell membrane</location>
        <topology evidence="1 7">Multi-pass membrane protein</topology>
    </subcellularLocation>
</comment>
<feature type="transmembrane region" description="Helical" evidence="7">
    <location>
        <begin position="260"/>
        <end position="286"/>
    </location>
</feature>
<keyword evidence="10" id="KW-1185">Reference proteome</keyword>
<accession>A0ABU1F7Z3</accession>
<keyword evidence="6 7" id="KW-0472">Membrane</keyword>
<dbReference type="EMBL" id="JAVKPH010000007">
    <property type="protein sequence ID" value="MDR5652569.1"/>
    <property type="molecule type" value="Genomic_DNA"/>
</dbReference>
<evidence type="ECO:0000313" key="10">
    <source>
        <dbReference type="Proteomes" id="UP001247754"/>
    </source>
</evidence>
<feature type="transmembrane region" description="Helical" evidence="7">
    <location>
        <begin position="118"/>
        <end position="139"/>
    </location>
</feature>
<dbReference type="RefSeq" id="WP_310456818.1">
    <property type="nucleotide sequence ID" value="NZ_JAVKPH010000007.1"/>
</dbReference>
<dbReference type="SUPFAM" id="SSF161098">
    <property type="entry name" value="MetI-like"/>
    <property type="match status" value="1"/>
</dbReference>
<feature type="transmembrane region" description="Helical" evidence="7">
    <location>
        <begin position="151"/>
        <end position="182"/>
    </location>
</feature>
<dbReference type="Pfam" id="PF19300">
    <property type="entry name" value="BPD_transp_1_N"/>
    <property type="match status" value="1"/>
</dbReference>
<evidence type="ECO:0000256" key="5">
    <source>
        <dbReference type="ARBA" id="ARBA00022989"/>
    </source>
</evidence>
<evidence type="ECO:0000256" key="7">
    <source>
        <dbReference type="RuleBase" id="RU363032"/>
    </source>
</evidence>
<comment type="caution">
    <text evidence="9">The sequence shown here is derived from an EMBL/GenBank/DDBJ whole genome shotgun (WGS) entry which is preliminary data.</text>
</comment>
<feature type="domain" description="ABC transmembrane type-1" evidence="8">
    <location>
        <begin position="114"/>
        <end position="329"/>
    </location>
</feature>
<evidence type="ECO:0000256" key="4">
    <source>
        <dbReference type="ARBA" id="ARBA00022692"/>
    </source>
</evidence>
<dbReference type="PROSITE" id="PS50928">
    <property type="entry name" value="ABC_TM1"/>
    <property type="match status" value="1"/>
</dbReference>
<keyword evidence="5 7" id="KW-1133">Transmembrane helix</keyword>
<dbReference type="InterPro" id="IPR035906">
    <property type="entry name" value="MetI-like_sf"/>
</dbReference>
<keyword evidence="4 7" id="KW-0812">Transmembrane</keyword>
<proteinExistence type="inferred from homology"/>
<evidence type="ECO:0000259" key="8">
    <source>
        <dbReference type="PROSITE" id="PS50928"/>
    </source>
</evidence>
<dbReference type="Proteomes" id="UP001247754">
    <property type="component" value="Unassembled WGS sequence"/>
</dbReference>
<name>A0ABU1F7Z3_9RHOB</name>
<feature type="transmembrane region" description="Helical" evidence="7">
    <location>
        <begin position="202"/>
        <end position="224"/>
    </location>
</feature>
<dbReference type="PANTHER" id="PTHR43163:SF9">
    <property type="entry name" value="ABC TRANSPORTER PERMEASE PROTEIN"/>
    <property type="match status" value="1"/>
</dbReference>
<comment type="similarity">
    <text evidence="7">Belongs to the binding-protein-dependent transport system permease family.</text>
</comment>
<feature type="transmembrane region" description="Helical" evidence="7">
    <location>
        <begin position="306"/>
        <end position="332"/>
    </location>
</feature>
<dbReference type="Gene3D" id="1.10.3720.10">
    <property type="entry name" value="MetI-like"/>
    <property type="match status" value="1"/>
</dbReference>
<evidence type="ECO:0000313" key="9">
    <source>
        <dbReference type="EMBL" id="MDR5652569.1"/>
    </source>
</evidence>
<dbReference type="CDD" id="cd06261">
    <property type="entry name" value="TM_PBP2"/>
    <property type="match status" value="1"/>
</dbReference>
<evidence type="ECO:0000256" key="1">
    <source>
        <dbReference type="ARBA" id="ARBA00004651"/>
    </source>
</evidence>
<evidence type="ECO:0000256" key="6">
    <source>
        <dbReference type="ARBA" id="ARBA00023136"/>
    </source>
</evidence>
<gene>
    <name evidence="9" type="ORF">RGD00_08140</name>
</gene>
<feature type="transmembrane region" description="Helical" evidence="7">
    <location>
        <begin position="27"/>
        <end position="48"/>
    </location>
</feature>
<evidence type="ECO:0000256" key="2">
    <source>
        <dbReference type="ARBA" id="ARBA00022448"/>
    </source>
</evidence>
<sequence length="339" mass="37058">MSAPAGTRRRRSRFWNMDVLRFVARRLMQAVVVMLLVMIANFVLIKLAPGDMLDVLSGTSDMTAEQIAALRRQFGLDQPVVVQFAKYFLRLAQFDLGYSHQYSDTVLNILLGRLPTTLMLVAFSVLLSIVVGTAMGVIAARNAGRLVDSAISVLVLLFYATPVFIVAIALILCFSVWLGWLPASGLVTVGAGYTGWTHVKDVAAHLVMPVIALCTFYTAIYGRLTRATMLETMHLDFVRTARAKGLSERRVIYGHALRNALLPIVTMAGLQVSSLIGGAVLVETVFGLPGMGRTAFDAIFTRDTNLLLGVMFIASLAVVCVSLVVDFLYILLDPRVELQ</sequence>
<keyword evidence="2 7" id="KW-0813">Transport</keyword>
<evidence type="ECO:0000256" key="3">
    <source>
        <dbReference type="ARBA" id="ARBA00022475"/>
    </source>
</evidence>